<dbReference type="EMBL" id="JBHSLN010000012">
    <property type="protein sequence ID" value="MFC5296507.1"/>
    <property type="molecule type" value="Genomic_DNA"/>
</dbReference>
<evidence type="ECO:0000256" key="7">
    <source>
        <dbReference type="ARBA" id="ARBA00022763"/>
    </source>
</evidence>
<dbReference type="PANTHER" id="PTHR43003">
    <property type="entry name" value="DNA-3-METHYLADENINE GLYCOSYLASE"/>
    <property type="match status" value="1"/>
</dbReference>
<dbReference type="Pfam" id="PF12833">
    <property type="entry name" value="HTH_18"/>
    <property type="match status" value="1"/>
</dbReference>
<reference evidence="17" key="1">
    <citation type="journal article" date="2019" name="Int. J. Syst. Evol. Microbiol.">
        <title>The Global Catalogue of Microorganisms (GCM) 10K type strain sequencing project: providing services to taxonomists for standard genome sequencing and annotation.</title>
        <authorList>
            <consortium name="The Broad Institute Genomics Platform"/>
            <consortium name="The Broad Institute Genome Sequencing Center for Infectious Disease"/>
            <person name="Wu L."/>
            <person name="Ma J."/>
        </authorList>
    </citation>
    <scope>NUCLEOTIDE SEQUENCE [LARGE SCALE GENOMIC DNA]</scope>
    <source>
        <strain evidence="17">CGMCC 1.16455</strain>
    </source>
</reference>
<evidence type="ECO:0000256" key="8">
    <source>
        <dbReference type="ARBA" id="ARBA00022833"/>
    </source>
</evidence>
<dbReference type="Gene3D" id="1.10.340.30">
    <property type="entry name" value="Hypothetical protein, domain 2"/>
    <property type="match status" value="1"/>
</dbReference>
<dbReference type="SMART" id="SM01009">
    <property type="entry name" value="AlkA_N"/>
    <property type="match status" value="1"/>
</dbReference>
<protein>
    <recommendedName>
        <fullName evidence="3">DNA-3-methyladenine glycosylase II</fullName>
        <ecNumber evidence="3">3.2.2.21</ecNumber>
    </recommendedName>
</protein>
<dbReference type="Pfam" id="PF06029">
    <property type="entry name" value="AlkA_N"/>
    <property type="match status" value="1"/>
</dbReference>
<dbReference type="PROSITE" id="PS01124">
    <property type="entry name" value="HTH_ARAC_FAMILY_2"/>
    <property type="match status" value="1"/>
</dbReference>
<evidence type="ECO:0000256" key="2">
    <source>
        <dbReference type="ARBA" id="ARBA00001947"/>
    </source>
</evidence>
<dbReference type="SUPFAM" id="SSF57884">
    <property type="entry name" value="Ada DNA repair protein, N-terminal domain (N-Ada 10)"/>
    <property type="match status" value="1"/>
</dbReference>
<dbReference type="InterPro" id="IPR018062">
    <property type="entry name" value="HTH_AraC-typ_CS"/>
</dbReference>
<keyword evidence="6" id="KW-0479">Metal-binding</keyword>
<evidence type="ECO:0000256" key="5">
    <source>
        <dbReference type="ARBA" id="ARBA00022679"/>
    </source>
</evidence>
<feature type="domain" description="HTH araC/xylS-type" evidence="15">
    <location>
        <begin position="90"/>
        <end position="189"/>
    </location>
</feature>
<keyword evidence="17" id="KW-1185">Reference proteome</keyword>
<dbReference type="SMART" id="SM00342">
    <property type="entry name" value="HTH_ARAC"/>
    <property type="match status" value="1"/>
</dbReference>
<keyword evidence="13" id="KW-0234">DNA repair</keyword>
<dbReference type="EC" id="3.2.2.21" evidence="3"/>
<evidence type="ECO:0000256" key="6">
    <source>
        <dbReference type="ARBA" id="ARBA00022723"/>
    </source>
</evidence>
<keyword evidence="5" id="KW-0808">Transferase</keyword>
<keyword evidence="10" id="KW-0238">DNA-binding</keyword>
<dbReference type="Pfam" id="PF02805">
    <property type="entry name" value="Ada_Zn_binding"/>
    <property type="match status" value="1"/>
</dbReference>
<accession>A0ABW0FAP3</accession>
<dbReference type="PROSITE" id="PS00041">
    <property type="entry name" value="HTH_ARAC_FAMILY_1"/>
    <property type="match status" value="1"/>
</dbReference>
<comment type="cofactor">
    <cofactor evidence="2">
        <name>Zn(2+)</name>
        <dbReference type="ChEBI" id="CHEBI:29105"/>
    </cofactor>
</comment>
<dbReference type="InterPro" id="IPR011257">
    <property type="entry name" value="DNA_glycosylase"/>
</dbReference>
<dbReference type="InterPro" id="IPR023170">
    <property type="entry name" value="HhH_base_excis_C"/>
</dbReference>
<keyword evidence="12" id="KW-0804">Transcription</keyword>
<dbReference type="CDD" id="cd00056">
    <property type="entry name" value="ENDO3c"/>
    <property type="match status" value="1"/>
</dbReference>
<evidence type="ECO:0000256" key="3">
    <source>
        <dbReference type="ARBA" id="ARBA00012000"/>
    </source>
</evidence>
<evidence type="ECO:0000313" key="17">
    <source>
        <dbReference type="Proteomes" id="UP001595937"/>
    </source>
</evidence>
<dbReference type="Gene3D" id="3.30.310.20">
    <property type="entry name" value="DNA-3-methyladenine glycosylase AlkA, N-terminal domain"/>
    <property type="match status" value="1"/>
</dbReference>
<dbReference type="SMART" id="SM00478">
    <property type="entry name" value="ENDO3c"/>
    <property type="match status" value="1"/>
</dbReference>
<dbReference type="SUPFAM" id="SSF46689">
    <property type="entry name" value="Homeodomain-like"/>
    <property type="match status" value="1"/>
</dbReference>
<dbReference type="InterPro" id="IPR010316">
    <property type="entry name" value="AlkA_N"/>
</dbReference>
<dbReference type="InterPro" id="IPR037046">
    <property type="entry name" value="AlkA_N_sf"/>
</dbReference>
<dbReference type="InterPro" id="IPR035451">
    <property type="entry name" value="Ada-like_dom_sf"/>
</dbReference>
<dbReference type="Gene3D" id="1.10.10.60">
    <property type="entry name" value="Homeodomain-like"/>
    <property type="match status" value="1"/>
</dbReference>
<comment type="caution">
    <text evidence="16">The sequence shown here is derived from an EMBL/GenBank/DDBJ whole genome shotgun (WGS) entry which is preliminary data.</text>
</comment>
<dbReference type="InterPro" id="IPR003265">
    <property type="entry name" value="HhH-GPD_domain"/>
</dbReference>
<dbReference type="RefSeq" id="WP_343925413.1">
    <property type="nucleotide sequence ID" value="NZ_BAAAIR010000046.1"/>
</dbReference>
<evidence type="ECO:0000256" key="13">
    <source>
        <dbReference type="ARBA" id="ARBA00023204"/>
    </source>
</evidence>
<evidence type="ECO:0000256" key="1">
    <source>
        <dbReference type="ARBA" id="ARBA00000086"/>
    </source>
</evidence>
<keyword evidence="11" id="KW-0010">Activator</keyword>
<evidence type="ECO:0000256" key="10">
    <source>
        <dbReference type="ARBA" id="ARBA00023125"/>
    </source>
</evidence>
<keyword evidence="9" id="KW-0805">Transcription regulation</keyword>
<dbReference type="InterPro" id="IPR009057">
    <property type="entry name" value="Homeodomain-like_sf"/>
</dbReference>
<evidence type="ECO:0000259" key="15">
    <source>
        <dbReference type="PROSITE" id="PS01124"/>
    </source>
</evidence>
<feature type="region of interest" description="Disordered" evidence="14">
    <location>
        <begin position="495"/>
        <end position="526"/>
    </location>
</feature>
<proteinExistence type="predicted"/>
<dbReference type="Proteomes" id="UP001595937">
    <property type="component" value="Unassembled WGS sequence"/>
</dbReference>
<dbReference type="InterPro" id="IPR051912">
    <property type="entry name" value="Alkylbase_DNA_Glycosylase/TA"/>
</dbReference>
<evidence type="ECO:0000256" key="14">
    <source>
        <dbReference type="SAM" id="MobiDB-lite"/>
    </source>
</evidence>
<sequence>MTRTAMTDDERYAAIRARDTRFDGMFFTCVRSTGIFCRPSCPARTPDRGGVDFAPSAAAAVADGFRACKRCGPTAPPGSPDDDPMGSLSGRALRLIDEGALDEDGTVPDLARRLAVSERTLHRALVAVTGAGALAHARMRRARRAHELVIGSELPLAQVAHVSGFGSERQFHETFSQLFGHSPSAVRERSHGRTGGSSRAADGGSVVTAQLAVRRPFDGAGLAAWFAHRAVPGVEDISGSVWTRAVRLPHGPGVLQVDLGAAGALPVSMRLADLRDHAAAISLARRLLDLDADPVGIDGGLSASVPALAALVDARPGVRLPGTPSLEEALLWAITGQQITTSQAREQITRATDLLAEELPADLHLSGVHRAPVDPGIAAAHAEEWFRGPAARRRTLISAVGAVTADLDLDASRPVDELRADLLALRGIGPWTADYVLLRGVRAIDVAPARDVALLGAARDLGLAEDHASLQQELVAAAPWRSYASMHLWHHQASLRRAPARTGRGSTAAAPPSVHSSRSAPEGHPS</sequence>
<evidence type="ECO:0000256" key="12">
    <source>
        <dbReference type="ARBA" id="ARBA00023163"/>
    </source>
</evidence>
<organism evidence="16 17">
    <name type="scientific">Brachybacterium tyrofermentans</name>
    <dbReference type="NCBI Taxonomy" id="47848"/>
    <lineage>
        <taxon>Bacteria</taxon>
        <taxon>Bacillati</taxon>
        <taxon>Actinomycetota</taxon>
        <taxon>Actinomycetes</taxon>
        <taxon>Micrococcales</taxon>
        <taxon>Dermabacteraceae</taxon>
        <taxon>Brachybacterium</taxon>
    </lineage>
</organism>
<dbReference type="Gene3D" id="1.10.1670.10">
    <property type="entry name" value="Helix-hairpin-Helix base-excision DNA repair enzymes (C-terminal)"/>
    <property type="match status" value="1"/>
</dbReference>
<dbReference type="PANTHER" id="PTHR43003:SF13">
    <property type="entry name" value="DNA-3-METHYLADENINE GLYCOSYLASE 2"/>
    <property type="match status" value="1"/>
</dbReference>
<feature type="region of interest" description="Disordered" evidence="14">
    <location>
        <begin position="182"/>
        <end position="202"/>
    </location>
</feature>
<gene>
    <name evidence="16" type="ORF">ACFPK8_03205</name>
</gene>
<evidence type="ECO:0000313" key="16">
    <source>
        <dbReference type="EMBL" id="MFC5296507.1"/>
    </source>
</evidence>
<dbReference type="Gene3D" id="3.40.10.10">
    <property type="entry name" value="DNA Methylphosphotriester Repair Domain"/>
    <property type="match status" value="1"/>
</dbReference>
<name>A0ABW0FAP3_9MICO</name>
<keyword evidence="8" id="KW-0862">Zinc</keyword>
<keyword evidence="7" id="KW-0227">DNA damage</keyword>
<dbReference type="InterPro" id="IPR004026">
    <property type="entry name" value="Ada_DNA_repair_Zn-bd"/>
</dbReference>
<dbReference type="SUPFAM" id="SSF55945">
    <property type="entry name" value="TATA-box binding protein-like"/>
    <property type="match status" value="1"/>
</dbReference>
<dbReference type="GeneID" id="303298381"/>
<keyword evidence="4" id="KW-0489">Methyltransferase</keyword>
<dbReference type="InterPro" id="IPR018060">
    <property type="entry name" value="HTH_AraC"/>
</dbReference>
<dbReference type="SUPFAM" id="SSF48150">
    <property type="entry name" value="DNA-glycosylase"/>
    <property type="match status" value="1"/>
</dbReference>
<evidence type="ECO:0000256" key="4">
    <source>
        <dbReference type="ARBA" id="ARBA00022603"/>
    </source>
</evidence>
<evidence type="ECO:0000256" key="11">
    <source>
        <dbReference type="ARBA" id="ARBA00023159"/>
    </source>
</evidence>
<comment type="catalytic activity">
    <reaction evidence="1">
        <text>Hydrolysis of alkylated DNA, releasing 3-methyladenine, 3-methylguanine, 7-methylguanine and 7-methyladenine.</text>
        <dbReference type="EC" id="3.2.2.21"/>
    </reaction>
</comment>
<evidence type="ECO:0000256" key="9">
    <source>
        <dbReference type="ARBA" id="ARBA00023015"/>
    </source>
</evidence>